<dbReference type="AlphaFoldDB" id="A0A517ZFM9"/>
<dbReference type="KEGG" id="mri:Mal4_56140"/>
<evidence type="ECO:0000259" key="3">
    <source>
        <dbReference type="Pfam" id="PF18945"/>
    </source>
</evidence>
<accession>A0A517ZFM9</accession>
<organism evidence="4 5">
    <name type="scientific">Maioricimonas rarisocia</name>
    <dbReference type="NCBI Taxonomy" id="2528026"/>
    <lineage>
        <taxon>Bacteria</taxon>
        <taxon>Pseudomonadati</taxon>
        <taxon>Planctomycetota</taxon>
        <taxon>Planctomycetia</taxon>
        <taxon>Planctomycetales</taxon>
        <taxon>Planctomycetaceae</taxon>
        <taxon>Maioricimonas</taxon>
    </lineage>
</organism>
<feature type="domain" description="TssC1 N-terminal" evidence="2">
    <location>
        <begin position="61"/>
        <end position="380"/>
    </location>
</feature>
<dbReference type="Proteomes" id="UP000320496">
    <property type="component" value="Chromosome"/>
</dbReference>
<dbReference type="EMBL" id="CP036275">
    <property type="protein sequence ID" value="QDU41249.1"/>
    <property type="molecule type" value="Genomic_DNA"/>
</dbReference>
<evidence type="ECO:0000256" key="1">
    <source>
        <dbReference type="SAM" id="MobiDB-lite"/>
    </source>
</evidence>
<dbReference type="Pfam" id="PF05943">
    <property type="entry name" value="VipB"/>
    <property type="match status" value="1"/>
</dbReference>
<dbReference type="InterPro" id="IPR044032">
    <property type="entry name" value="TssC1_C"/>
</dbReference>
<reference evidence="4 5" key="1">
    <citation type="submission" date="2019-02" db="EMBL/GenBank/DDBJ databases">
        <title>Deep-cultivation of Planctomycetes and their phenomic and genomic characterization uncovers novel biology.</title>
        <authorList>
            <person name="Wiegand S."/>
            <person name="Jogler M."/>
            <person name="Boedeker C."/>
            <person name="Pinto D."/>
            <person name="Vollmers J."/>
            <person name="Rivas-Marin E."/>
            <person name="Kohn T."/>
            <person name="Peeters S.H."/>
            <person name="Heuer A."/>
            <person name="Rast P."/>
            <person name="Oberbeckmann S."/>
            <person name="Bunk B."/>
            <person name="Jeske O."/>
            <person name="Meyerdierks A."/>
            <person name="Storesund J.E."/>
            <person name="Kallscheuer N."/>
            <person name="Luecker S."/>
            <person name="Lage O.M."/>
            <person name="Pohl T."/>
            <person name="Merkel B.J."/>
            <person name="Hornburger P."/>
            <person name="Mueller R.-W."/>
            <person name="Bruemmer F."/>
            <person name="Labrenz M."/>
            <person name="Spormann A.M."/>
            <person name="Op den Camp H."/>
            <person name="Overmann J."/>
            <person name="Amann R."/>
            <person name="Jetten M.S.M."/>
            <person name="Mascher T."/>
            <person name="Medema M.H."/>
            <person name="Devos D.P."/>
            <person name="Kaster A.-K."/>
            <person name="Ovreas L."/>
            <person name="Rohde M."/>
            <person name="Galperin M.Y."/>
            <person name="Jogler C."/>
        </authorList>
    </citation>
    <scope>NUCLEOTIDE SEQUENCE [LARGE SCALE GENOMIC DNA]</scope>
    <source>
        <strain evidence="4 5">Mal4</strain>
    </source>
</reference>
<dbReference type="RefSeq" id="WP_145372462.1">
    <property type="nucleotide sequence ID" value="NZ_CP036275.1"/>
</dbReference>
<dbReference type="NCBIfam" id="TIGR03355">
    <property type="entry name" value="VI_chp_2"/>
    <property type="match status" value="1"/>
</dbReference>
<evidence type="ECO:0000313" key="4">
    <source>
        <dbReference type="EMBL" id="QDU41249.1"/>
    </source>
</evidence>
<proteinExistence type="predicted"/>
<name>A0A517ZFM9_9PLAN</name>
<dbReference type="OrthoDB" id="9764000at2"/>
<protein>
    <recommendedName>
        <fullName evidence="6">Type VI secretion protein, EvpB/VC_A0108 family</fullName>
    </recommendedName>
</protein>
<dbReference type="InterPro" id="IPR044031">
    <property type="entry name" value="TssC1_N"/>
</dbReference>
<dbReference type="Pfam" id="PF18945">
    <property type="entry name" value="VipB_2"/>
    <property type="match status" value="1"/>
</dbReference>
<evidence type="ECO:0000313" key="5">
    <source>
        <dbReference type="Proteomes" id="UP000320496"/>
    </source>
</evidence>
<keyword evidence="5" id="KW-1185">Reference proteome</keyword>
<feature type="region of interest" description="Disordered" evidence="1">
    <location>
        <begin position="1"/>
        <end position="50"/>
    </location>
</feature>
<sequence>MADSHVGSHSLSTSVLPGRPGPEGQTVHGVGPADSPDIPGESAPRDSDAQATARLARRISRLISQIDRKIADFLDVILHHPQFQELEARWRQLHYLVRDVPRGSNVRIRVLNVSWRELTRDFDRSSAFDSSQLFRKVYSEAFGTAGGQPFGILIGDYQVRPWPSQEHPYSDISTLTAISEVAAAAFSPFITSAHPSLLGLDRWSELERSVDWRKVYEQSEFRKWNSFREAEDRQFLGLIIPPVLARAPYTATSSETHGLNYTENVSGSDSSRLLWGNPAFAFAAVVVRSFADTEWMASIRGVTKHITEDGLAEGIAEAGGLVTGLPPVYYDADPLHVSPATPTEVTITDSLEEVLSGLGFIPLTACRETEYCAFFSCRSLRKIPKTGPAWSIQNADVAARMHYVLCVSRFAHYLKIIARDLIGSYTDAESLEMYLNSWLRQYVTQDRDASPDVRARYPLREAVVRVREVPDRPGSYTSIVHLWPHCELDELRGAVTFRSELLSGSL</sequence>
<dbReference type="InterPro" id="IPR010269">
    <property type="entry name" value="T6SS_TssC-like"/>
</dbReference>
<gene>
    <name evidence="4" type="ORF">Mal4_56140</name>
</gene>
<evidence type="ECO:0008006" key="6">
    <source>
        <dbReference type="Google" id="ProtNLM"/>
    </source>
</evidence>
<dbReference type="PANTHER" id="PTHR35565:SF3">
    <property type="entry name" value="TYPE VI SECRETION SYSTEM SHEATH PROTEIN TSSC1"/>
    <property type="match status" value="1"/>
</dbReference>
<feature type="domain" description="TssC1 C-terminal" evidence="3">
    <location>
        <begin position="393"/>
        <end position="500"/>
    </location>
</feature>
<evidence type="ECO:0000259" key="2">
    <source>
        <dbReference type="Pfam" id="PF05943"/>
    </source>
</evidence>
<dbReference type="PANTHER" id="PTHR35565">
    <property type="entry name" value="CYTOPLASMIC PROTEIN-RELATED"/>
    <property type="match status" value="1"/>
</dbReference>